<sequence>MVPADFAVLRVWSVHTFFAYMAAKAVSLLQFSCSLLQPICACAVFTATALGVLVPKGGGYGAADILLCLSVYYMYFGPFDRLGCIIVVLIWFMGTHIWGLSHKSPCCWGACGLVSSYPSMICDCCTACPANICPLCLRSTLITSWA</sequence>
<accession>A0AAV2S3U8</accession>
<reference evidence="2 3" key="1">
    <citation type="submission" date="2024-05" db="EMBL/GenBank/DDBJ databases">
        <authorList>
            <person name="Wallberg A."/>
        </authorList>
    </citation>
    <scope>NUCLEOTIDE SEQUENCE [LARGE SCALE GENOMIC DNA]</scope>
</reference>
<dbReference type="EMBL" id="CAXKWB010045068">
    <property type="protein sequence ID" value="CAL4161926.1"/>
    <property type="molecule type" value="Genomic_DNA"/>
</dbReference>
<keyword evidence="1" id="KW-0812">Transmembrane</keyword>
<comment type="caution">
    <text evidence="2">The sequence shown here is derived from an EMBL/GenBank/DDBJ whole genome shotgun (WGS) entry which is preliminary data.</text>
</comment>
<feature type="transmembrane region" description="Helical" evidence="1">
    <location>
        <begin position="35"/>
        <end position="53"/>
    </location>
</feature>
<protein>
    <submittedName>
        <fullName evidence="2">Uncharacterized protein</fullName>
    </submittedName>
</protein>
<evidence type="ECO:0000313" key="3">
    <source>
        <dbReference type="Proteomes" id="UP001497623"/>
    </source>
</evidence>
<organism evidence="2 3">
    <name type="scientific">Meganyctiphanes norvegica</name>
    <name type="common">Northern krill</name>
    <name type="synonym">Thysanopoda norvegica</name>
    <dbReference type="NCBI Taxonomy" id="48144"/>
    <lineage>
        <taxon>Eukaryota</taxon>
        <taxon>Metazoa</taxon>
        <taxon>Ecdysozoa</taxon>
        <taxon>Arthropoda</taxon>
        <taxon>Crustacea</taxon>
        <taxon>Multicrustacea</taxon>
        <taxon>Malacostraca</taxon>
        <taxon>Eumalacostraca</taxon>
        <taxon>Eucarida</taxon>
        <taxon>Euphausiacea</taxon>
        <taxon>Euphausiidae</taxon>
        <taxon>Meganyctiphanes</taxon>
    </lineage>
</organism>
<name>A0AAV2S3U8_MEGNR</name>
<proteinExistence type="predicted"/>
<keyword evidence="1" id="KW-0472">Membrane</keyword>
<feature type="transmembrane region" description="Helical" evidence="1">
    <location>
        <begin position="82"/>
        <end position="101"/>
    </location>
</feature>
<keyword evidence="3" id="KW-1185">Reference proteome</keyword>
<gene>
    <name evidence="2" type="ORF">MNOR_LOCUS32702</name>
</gene>
<evidence type="ECO:0000313" key="2">
    <source>
        <dbReference type="EMBL" id="CAL4161926.1"/>
    </source>
</evidence>
<evidence type="ECO:0000256" key="1">
    <source>
        <dbReference type="SAM" id="Phobius"/>
    </source>
</evidence>
<feature type="transmembrane region" description="Helical" evidence="1">
    <location>
        <begin position="59"/>
        <end position="75"/>
    </location>
</feature>
<keyword evidence="1" id="KW-1133">Transmembrane helix</keyword>
<dbReference type="AlphaFoldDB" id="A0AAV2S3U8"/>
<dbReference type="Proteomes" id="UP001497623">
    <property type="component" value="Unassembled WGS sequence"/>
</dbReference>